<dbReference type="InterPro" id="IPR026891">
    <property type="entry name" value="Fn3-like"/>
</dbReference>
<comment type="similarity">
    <text evidence="1">Belongs to the glycosyl hydrolase 3 family.</text>
</comment>
<sequence length="747" mass="80972">MTVEEKAAQLGSVNAERILTDDDELDEDAVEEWLGDGIGHLTRIGGEGGLAPADAARITNELQEYLETETRLGVPAIPHEECLSGYMGPEATTFPQMLGMASTWNPALLQTVTETIRGELEGIGTVHALSPVLDVARDLRWGRVEETFGEDPYMVAEMARAYVDGLQGDGRADGISATLKHFVGHGATDGGKNRSSFNVGMRELRETHLFPYEAVISEANAESVMNAYHDIDGIPCVTNEWLLTDLLRGEFGFDGTVVSDYYSVRHLETEHGTINTKQEGAVASIEAGLDVELPYTEYYGEHLVSAVEDGDLSESTLNEAVRRVLREKFRKGVFDDERVDPDAAPDAFHTDEARDVTREAARQSMTLLKNDEELLPLDVDSVAVVGPKADDPKELMGDYAYAAHYPEEEYEADAITPLSALEDRDGLDVTYEQGCTISGPSTDEISAATDAAEDADVALAFVGARSAVDFSDVDADKEEKPSVPTSGEGCDMTHLGLPGVQEDLVTELLETDTPVVVVVVSGRPHAIEDIAEDAPAILYAWLPGDEGGPAIAETLFGEYNPAGKLPVSLPKSVGQLPVYYNRKANTANKDYVYTDSNPVYPFGHGLSYTEFEYGDLSLSADSTTPLESVTASVTVTNTGDRAGTEIVQLYTHAANPSQARPVQELLGFERVDLEAGESKRVTFEFNTTQLAFHDLDMNLTVEEGPYEIRVGSSATDIEATEDLEVTDTKTVPKTARTYYTDSAVDAE</sequence>
<organism evidence="6 7">
    <name type="scientific">Natronolimnobius baerhuensis</name>
    <dbReference type="NCBI Taxonomy" id="253108"/>
    <lineage>
        <taxon>Archaea</taxon>
        <taxon>Methanobacteriati</taxon>
        <taxon>Methanobacteriota</taxon>
        <taxon>Stenosarchaea group</taxon>
        <taxon>Halobacteria</taxon>
        <taxon>Halobacteriales</taxon>
        <taxon>Natrialbaceae</taxon>
        <taxon>Natronolimnobius</taxon>
    </lineage>
</organism>
<dbReference type="RefSeq" id="WP_054862949.1">
    <property type="nucleotide sequence ID" value="NZ_MWPH01000002.1"/>
</dbReference>
<dbReference type="InterPro" id="IPR001764">
    <property type="entry name" value="Glyco_hydro_3_N"/>
</dbReference>
<feature type="domain" description="Fibronectin type III-like" evidence="5">
    <location>
        <begin position="645"/>
        <end position="714"/>
    </location>
</feature>
<dbReference type="PRINTS" id="PR00133">
    <property type="entry name" value="GLHYDRLASE3"/>
</dbReference>
<dbReference type="InterPro" id="IPR017853">
    <property type="entry name" value="GH"/>
</dbReference>
<dbReference type="Gene3D" id="3.40.50.1700">
    <property type="entry name" value="Glycoside hydrolase family 3 C-terminal domain"/>
    <property type="match status" value="1"/>
</dbReference>
<dbReference type="OrthoDB" id="30657at2157"/>
<dbReference type="GO" id="GO:0045493">
    <property type="term" value="P:xylan catabolic process"/>
    <property type="evidence" value="ECO:0007669"/>
    <property type="project" value="InterPro"/>
</dbReference>
<dbReference type="EMBL" id="MWPH01000002">
    <property type="protein sequence ID" value="OVE85214.1"/>
    <property type="molecule type" value="Genomic_DNA"/>
</dbReference>
<dbReference type="Gene3D" id="2.60.40.10">
    <property type="entry name" value="Immunoglobulins"/>
    <property type="match status" value="1"/>
</dbReference>
<dbReference type="AlphaFoldDB" id="A0A202EAG1"/>
<evidence type="ECO:0000313" key="7">
    <source>
        <dbReference type="Proteomes" id="UP000196084"/>
    </source>
</evidence>
<evidence type="ECO:0000256" key="2">
    <source>
        <dbReference type="ARBA" id="ARBA00022729"/>
    </source>
</evidence>
<keyword evidence="7" id="KW-1185">Reference proteome</keyword>
<dbReference type="InterPro" id="IPR019800">
    <property type="entry name" value="Glyco_hydro_3_AS"/>
</dbReference>
<comment type="caution">
    <text evidence="6">The sequence shown here is derived from an EMBL/GenBank/DDBJ whole genome shotgun (WGS) entry which is preliminary data.</text>
</comment>
<keyword evidence="3 6" id="KW-0378">Hydrolase</keyword>
<dbReference type="GO" id="GO:0031222">
    <property type="term" value="P:arabinan catabolic process"/>
    <property type="evidence" value="ECO:0007669"/>
    <property type="project" value="TreeGrafter"/>
</dbReference>
<evidence type="ECO:0000256" key="3">
    <source>
        <dbReference type="ARBA" id="ARBA00022801"/>
    </source>
</evidence>
<protein>
    <submittedName>
        <fullName evidence="6">Glycosyl hydrolase</fullName>
    </submittedName>
</protein>
<dbReference type="Pfam" id="PF00933">
    <property type="entry name" value="Glyco_hydro_3"/>
    <property type="match status" value="1"/>
</dbReference>
<gene>
    <name evidence="6" type="ORF">B2G88_09965</name>
</gene>
<dbReference type="InterPro" id="IPR044993">
    <property type="entry name" value="BXL"/>
</dbReference>
<keyword evidence="2" id="KW-0732">Signal</keyword>
<name>A0A202EAG1_9EURY</name>
<dbReference type="SUPFAM" id="SSF52279">
    <property type="entry name" value="Beta-D-glucan exohydrolase, C-terminal domain"/>
    <property type="match status" value="1"/>
</dbReference>
<dbReference type="Pfam" id="PF14310">
    <property type="entry name" value="Fn3-like"/>
    <property type="match status" value="1"/>
</dbReference>
<dbReference type="InterPro" id="IPR013783">
    <property type="entry name" value="Ig-like_fold"/>
</dbReference>
<dbReference type="Gene3D" id="3.20.20.300">
    <property type="entry name" value="Glycoside hydrolase, family 3, N-terminal domain"/>
    <property type="match status" value="1"/>
</dbReference>
<feature type="region of interest" description="Disordered" evidence="4">
    <location>
        <begin position="473"/>
        <end position="493"/>
    </location>
</feature>
<evidence type="ECO:0000313" key="6">
    <source>
        <dbReference type="EMBL" id="OVE85214.1"/>
    </source>
</evidence>
<dbReference type="PANTHER" id="PTHR42721:SF3">
    <property type="entry name" value="BETA-D-XYLOSIDASE 5-RELATED"/>
    <property type="match status" value="1"/>
</dbReference>
<dbReference type="FunFam" id="2.60.40.10:FF:000495">
    <property type="entry name" value="Periplasmic beta-glucosidase"/>
    <property type="match status" value="1"/>
</dbReference>
<dbReference type="GO" id="GO:0009044">
    <property type="term" value="F:xylan 1,4-beta-xylosidase activity"/>
    <property type="evidence" value="ECO:0007669"/>
    <property type="project" value="InterPro"/>
</dbReference>
<reference evidence="6 7" key="1">
    <citation type="submission" date="2017-02" db="EMBL/GenBank/DDBJ databases">
        <title>Natronthermophilus aegyptiacus gen. nov.,sp. nov., an aerobic, extremely halophilic alkalithermophilic archaeon isolated from the athalassohaline Wadi An Natrun, Egypt.</title>
        <authorList>
            <person name="Zhao B."/>
        </authorList>
    </citation>
    <scope>NUCLEOTIDE SEQUENCE [LARGE SCALE GENOMIC DNA]</scope>
    <source>
        <strain evidence="6 7">CGMCC 1.3597</strain>
    </source>
</reference>
<dbReference type="SUPFAM" id="SSF51445">
    <property type="entry name" value="(Trans)glycosidases"/>
    <property type="match status" value="1"/>
</dbReference>
<proteinExistence type="inferred from homology"/>
<dbReference type="InterPro" id="IPR002772">
    <property type="entry name" value="Glyco_hydro_3_C"/>
</dbReference>
<evidence type="ECO:0000256" key="4">
    <source>
        <dbReference type="SAM" id="MobiDB-lite"/>
    </source>
</evidence>
<dbReference type="GO" id="GO:0046556">
    <property type="term" value="F:alpha-L-arabinofuranosidase activity"/>
    <property type="evidence" value="ECO:0007669"/>
    <property type="project" value="TreeGrafter"/>
</dbReference>
<evidence type="ECO:0000256" key="1">
    <source>
        <dbReference type="ARBA" id="ARBA00005336"/>
    </source>
</evidence>
<dbReference type="SMART" id="SM01217">
    <property type="entry name" value="Fn3_like"/>
    <property type="match status" value="1"/>
</dbReference>
<dbReference type="Proteomes" id="UP000196084">
    <property type="component" value="Unassembled WGS sequence"/>
</dbReference>
<evidence type="ECO:0000259" key="5">
    <source>
        <dbReference type="SMART" id="SM01217"/>
    </source>
</evidence>
<dbReference type="PROSITE" id="PS00775">
    <property type="entry name" value="GLYCOSYL_HYDROL_F3"/>
    <property type="match status" value="1"/>
</dbReference>
<dbReference type="InterPro" id="IPR036881">
    <property type="entry name" value="Glyco_hydro_3_C_sf"/>
</dbReference>
<dbReference type="Pfam" id="PF01915">
    <property type="entry name" value="Glyco_hydro_3_C"/>
    <property type="match status" value="1"/>
</dbReference>
<dbReference type="InterPro" id="IPR036962">
    <property type="entry name" value="Glyco_hydro_3_N_sf"/>
</dbReference>
<accession>A0A202EAG1</accession>
<dbReference type="PANTHER" id="PTHR42721">
    <property type="entry name" value="SUGAR HYDROLASE-RELATED"/>
    <property type="match status" value="1"/>
</dbReference>